<dbReference type="AlphaFoldDB" id="A0A7L5DL70"/>
<feature type="binding site" evidence="11">
    <location>
        <position position="91"/>
    </location>
    <ligand>
        <name>FMN</name>
        <dbReference type="ChEBI" id="CHEBI:58210"/>
    </ligand>
</feature>
<dbReference type="EC" id="1.3.5.2" evidence="11"/>
<feature type="binding site" evidence="11">
    <location>
        <begin position="116"/>
        <end position="120"/>
    </location>
    <ligand>
        <name>substrate</name>
    </ligand>
</feature>
<feature type="active site" description="Nucleophile" evidence="11">
    <location>
        <position position="185"/>
    </location>
</feature>
<feature type="binding site" evidence="11">
    <location>
        <position position="71"/>
    </location>
    <ligand>
        <name>substrate</name>
    </ligand>
</feature>
<dbReference type="UniPathway" id="UPA00070">
    <property type="reaction ID" value="UER00946"/>
</dbReference>
<feature type="domain" description="Dihydroorotate dehydrogenase catalytic" evidence="12">
    <location>
        <begin position="50"/>
        <end position="346"/>
    </location>
</feature>
<organism evidence="13 14">
    <name type="scientific">Spirosoma rhododendri</name>
    <dbReference type="NCBI Taxonomy" id="2728024"/>
    <lineage>
        <taxon>Bacteria</taxon>
        <taxon>Pseudomonadati</taxon>
        <taxon>Bacteroidota</taxon>
        <taxon>Cytophagia</taxon>
        <taxon>Cytophagales</taxon>
        <taxon>Cytophagaceae</taxon>
        <taxon>Spirosoma</taxon>
    </lineage>
</organism>
<evidence type="ECO:0000256" key="2">
    <source>
        <dbReference type="ARBA" id="ARBA00004370"/>
    </source>
</evidence>
<evidence type="ECO:0000256" key="6">
    <source>
        <dbReference type="ARBA" id="ARBA00022643"/>
    </source>
</evidence>
<evidence type="ECO:0000256" key="3">
    <source>
        <dbReference type="ARBA" id="ARBA00005161"/>
    </source>
</evidence>
<keyword evidence="8 11" id="KW-0560">Oxidoreductase</keyword>
<evidence type="ECO:0000259" key="12">
    <source>
        <dbReference type="Pfam" id="PF01180"/>
    </source>
</evidence>
<comment type="function">
    <text evidence="1 11">Catalyzes the conversion of dihydroorotate to orotate with quinone as electron acceptor.</text>
</comment>
<dbReference type="PROSITE" id="PS00911">
    <property type="entry name" value="DHODEHASE_1"/>
    <property type="match status" value="1"/>
</dbReference>
<evidence type="ECO:0000256" key="9">
    <source>
        <dbReference type="ARBA" id="ARBA00023136"/>
    </source>
</evidence>
<dbReference type="EMBL" id="CP051677">
    <property type="protein sequence ID" value="QJD78272.1"/>
    <property type="molecule type" value="Genomic_DNA"/>
</dbReference>
<accession>A0A7L5DL70</accession>
<dbReference type="InterPro" id="IPR005720">
    <property type="entry name" value="Dihydroorotate_DH_cat"/>
</dbReference>
<dbReference type="GO" id="GO:0005737">
    <property type="term" value="C:cytoplasm"/>
    <property type="evidence" value="ECO:0007669"/>
    <property type="project" value="InterPro"/>
</dbReference>
<feature type="binding site" evidence="11">
    <location>
        <position position="306"/>
    </location>
    <ligand>
        <name>FMN</name>
        <dbReference type="ChEBI" id="CHEBI:58210"/>
    </ligand>
</feature>
<dbReference type="Proteomes" id="UP000501128">
    <property type="component" value="Chromosome"/>
</dbReference>
<sequence>MYKRLILPLLFRFDAETIHHFATTTLKLVLAVPGMSALCRRVYTVDDPRLARTVFGLTFPNPVGLAAGFDKNAELVSELSDLGFGFMEIGTVTPRPQPGNPRPRLFRLKADQGLINRMGFNNKGAGPAAGRLRHFAQNKGNRRVIIGGNIGKNKDTANDRAIADYLACFRDLFDAVDYFAVNVSSPNTPGLRDLQERGPLTQLLSALQTENKTRPVAKPILLKIAPDLTDGQLDDIITIVAETGIAGVIATNTTISRADLATPAPAVEQMGPGGVSGKPVKNRSTEVIRYLHQQSGGAFPIIGVGGINSADDAREKLEAGASLVQLYTGFIYEGPAVAKRINRGLLRKSPALTATV</sequence>
<comment type="pathway">
    <text evidence="3 11">Pyrimidine metabolism; UMP biosynthesis via de novo pathway; orotate from (S)-dihydroorotate (quinone route): step 1/1.</text>
</comment>
<dbReference type="InterPro" id="IPR001295">
    <property type="entry name" value="Dihydroorotate_DH_CS"/>
</dbReference>
<dbReference type="Pfam" id="PF01180">
    <property type="entry name" value="DHO_dh"/>
    <property type="match status" value="1"/>
</dbReference>
<dbReference type="GO" id="GO:0006207">
    <property type="term" value="P:'de novo' pyrimidine nucleobase biosynthetic process"/>
    <property type="evidence" value="ECO:0007669"/>
    <property type="project" value="UniProtKB-UniRule"/>
</dbReference>
<feature type="binding site" evidence="11">
    <location>
        <begin position="252"/>
        <end position="253"/>
    </location>
    <ligand>
        <name>substrate</name>
    </ligand>
</feature>
<evidence type="ECO:0000256" key="1">
    <source>
        <dbReference type="ARBA" id="ARBA00003125"/>
    </source>
</evidence>
<comment type="subunit">
    <text evidence="11">Monomer.</text>
</comment>
<feature type="binding site" evidence="11">
    <location>
        <position position="277"/>
    </location>
    <ligand>
        <name>FMN</name>
        <dbReference type="ChEBI" id="CHEBI:58210"/>
    </ligand>
</feature>
<dbReference type="InterPro" id="IPR050074">
    <property type="entry name" value="DHO_dehydrogenase"/>
</dbReference>
<evidence type="ECO:0000256" key="4">
    <source>
        <dbReference type="ARBA" id="ARBA00005359"/>
    </source>
</evidence>
<comment type="subcellular location">
    <subcellularLocation>
        <location evidence="11">Cell membrane</location>
        <topology evidence="11">Peripheral membrane protein</topology>
    </subcellularLocation>
    <subcellularLocation>
        <location evidence="2">Membrane</location>
    </subcellularLocation>
</comment>
<dbReference type="NCBIfam" id="TIGR01036">
    <property type="entry name" value="pyrD_sub2"/>
    <property type="match status" value="1"/>
</dbReference>
<feature type="binding site" evidence="11">
    <location>
        <begin position="67"/>
        <end position="71"/>
    </location>
    <ligand>
        <name>FMN</name>
        <dbReference type="ChEBI" id="CHEBI:58210"/>
    </ligand>
</feature>
<dbReference type="PROSITE" id="PS00912">
    <property type="entry name" value="DHODEHASE_2"/>
    <property type="match status" value="1"/>
</dbReference>
<feature type="binding site" evidence="11">
    <location>
        <position position="251"/>
    </location>
    <ligand>
        <name>FMN</name>
        <dbReference type="ChEBI" id="CHEBI:58210"/>
    </ligand>
</feature>
<dbReference type="PANTHER" id="PTHR48109:SF4">
    <property type="entry name" value="DIHYDROOROTATE DEHYDROGENASE (QUINONE), MITOCHONDRIAL"/>
    <property type="match status" value="1"/>
</dbReference>
<dbReference type="RefSeq" id="WP_169550212.1">
    <property type="nucleotide sequence ID" value="NZ_CP051677.1"/>
</dbReference>
<dbReference type="PANTHER" id="PTHR48109">
    <property type="entry name" value="DIHYDROOROTATE DEHYDROGENASE (QUINONE), MITOCHONDRIAL-RELATED"/>
    <property type="match status" value="1"/>
</dbReference>
<keyword evidence="9 11" id="KW-0472">Membrane</keyword>
<dbReference type="Gene3D" id="3.20.20.70">
    <property type="entry name" value="Aldolase class I"/>
    <property type="match status" value="1"/>
</dbReference>
<dbReference type="NCBIfam" id="NF003645">
    <property type="entry name" value="PRK05286.1-2"/>
    <property type="match status" value="1"/>
</dbReference>
<dbReference type="InterPro" id="IPR005719">
    <property type="entry name" value="Dihydroorotate_DH_2"/>
</dbReference>
<evidence type="ECO:0000313" key="14">
    <source>
        <dbReference type="Proteomes" id="UP000501128"/>
    </source>
</evidence>
<proteinExistence type="inferred from homology"/>
<evidence type="ECO:0000313" key="13">
    <source>
        <dbReference type="EMBL" id="QJD78272.1"/>
    </source>
</evidence>
<evidence type="ECO:0000256" key="11">
    <source>
        <dbReference type="HAMAP-Rule" id="MF_00225"/>
    </source>
</evidence>
<keyword evidence="11" id="KW-1003">Cell membrane</keyword>
<dbReference type="GO" id="GO:0044205">
    <property type="term" value="P:'de novo' UMP biosynthetic process"/>
    <property type="evidence" value="ECO:0007669"/>
    <property type="project" value="UniProtKB-UniRule"/>
</dbReference>
<dbReference type="CDD" id="cd04738">
    <property type="entry name" value="DHOD_2_like"/>
    <property type="match status" value="1"/>
</dbReference>
<dbReference type="InterPro" id="IPR013785">
    <property type="entry name" value="Aldolase_TIM"/>
</dbReference>
<keyword evidence="7 11" id="KW-0665">Pyrimidine biosynthesis</keyword>
<gene>
    <name evidence="11" type="primary">pyrD</name>
    <name evidence="13" type="ORF">HH216_07415</name>
</gene>
<feature type="binding site" evidence="11">
    <location>
        <position position="187"/>
    </location>
    <ligand>
        <name>substrate</name>
    </ligand>
</feature>
<dbReference type="HAMAP" id="MF_00225">
    <property type="entry name" value="DHO_dh_type2"/>
    <property type="match status" value="1"/>
</dbReference>
<comment type="cofactor">
    <cofactor evidence="11">
        <name>FMN</name>
        <dbReference type="ChEBI" id="CHEBI:58210"/>
    </cofactor>
    <text evidence="11">Binds 1 FMN per subunit.</text>
</comment>
<feature type="binding site" evidence="11">
    <location>
        <position position="223"/>
    </location>
    <ligand>
        <name>FMN</name>
        <dbReference type="ChEBI" id="CHEBI:58210"/>
    </ligand>
</feature>
<keyword evidence="14" id="KW-1185">Reference proteome</keyword>
<feature type="binding site" evidence="11">
    <location>
        <position position="149"/>
    </location>
    <ligand>
        <name>FMN</name>
        <dbReference type="ChEBI" id="CHEBI:58210"/>
    </ligand>
</feature>
<dbReference type="SUPFAM" id="SSF51395">
    <property type="entry name" value="FMN-linked oxidoreductases"/>
    <property type="match status" value="1"/>
</dbReference>
<comment type="similarity">
    <text evidence="4 11">Belongs to the dihydroorotate dehydrogenase family. Type 2 subfamily.</text>
</comment>
<keyword evidence="5 11" id="KW-0285">Flavoprotein</keyword>
<evidence type="ECO:0000256" key="5">
    <source>
        <dbReference type="ARBA" id="ARBA00022630"/>
    </source>
</evidence>
<dbReference type="NCBIfam" id="NF003652">
    <property type="entry name" value="PRK05286.2-5"/>
    <property type="match status" value="1"/>
</dbReference>
<evidence type="ECO:0000256" key="7">
    <source>
        <dbReference type="ARBA" id="ARBA00022975"/>
    </source>
</evidence>
<dbReference type="KEGG" id="srho:HH216_07415"/>
<feature type="binding site" evidence="11">
    <location>
        <position position="182"/>
    </location>
    <ligand>
        <name>substrate</name>
    </ligand>
</feature>
<comment type="catalytic activity">
    <reaction evidence="10 11">
        <text>(S)-dihydroorotate + a quinone = orotate + a quinol</text>
        <dbReference type="Rhea" id="RHEA:30187"/>
        <dbReference type="ChEBI" id="CHEBI:24646"/>
        <dbReference type="ChEBI" id="CHEBI:30839"/>
        <dbReference type="ChEBI" id="CHEBI:30864"/>
        <dbReference type="ChEBI" id="CHEBI:132124"/>
        <dbReference type="EC" id="1.3.5.2"/>
    </reaction>
</comment>
<feature type="binding site" evidence="11">
    <location>
        <position position="182"/>
    </location>
    <ligand>
        <name>FMN</name>
        <dbReference type="ChEBI" id="CHEBI:58210"/>
    </ligand>
</feature>
<dbReference type="GO" id="GO:0106430">
    <property type="term" value="F:dihydroorotate dehydrogenase (quinone) activity"/>
    <property type="evidence" value="ECO:0007669"/>
    <property type="project" value="UniProtKB-EC"/>
</dbReference>
<dbReference type="GO" id="GO:0005886">
    <property type="term" value="C:plasma membrane"/>
    <property type="evidence" value="ECO:0007669"/>
    <property type="project" value="UniProtKB-SubCell"/>
</dbReference>
<keyword evidence="6 11" id="KW-0288">FMN</keyword>
<feature type="binding site" evidence="11">
    <location>
        <begin position="327"/>
        <end position="328"/>
    </location>
    <ligand>
        <name>FMN</name>
        <dbReference type="ChEBI" id="CHEBI:58210"/>
    </ligand>
</feature>
<evidence type="ECO:0000256" key="8">
    <source>
        <dbReference type="ARBA" id="ARBA00023002"/>
    </source>
</evidence>
<protein>
    <recommendedName>
        <fullName evidence="11">Dihydroorotate dehydrogenase (quinone)</fullName>
        <ecNumber evidence="11">1.3.5.2</ecNumber>
    </recommendedName>
    <alternativeName>
        <fullName evidence="11">DHOdehase</fullName>
        <shortName evidence="11">DHOD</shortName>
        <shortName evidence="11">DHODase</shortName>
    </alternativeName>
    <alternativeName>
        <fullName evidence="11">Dihydroorotate oxidase</fullName>
    </alternativeName>
</protein>
<evidence type="ECO:0000256" key="10">
    <source>
        <dbReference type="ARBA" id="ARBA00048639"/>
    </source>
</evidence>
<name>A0A7L5DL70_9BACT</name>
<reference evidence="13 14" key="1">
    <citation type="submission" date="2020-04" db="EMBL/GenBank/DDBJ databases">
        <title>Genome sequencing of novel species.</title>
        <authorList>
            <person name="Heo J."/>
            <person name="Kim S.-J."/>
            <person name="Kim J.-S."/>
            <person name="Hong S.-B."/>
            <person name="Kwon S.-W."/>
        </authorList>
    </citation>
    <scope>NUCLEOTIDE SEQUENCE [LARGE SCALE GENOMIC DNA]</scope>
    <source>
        <strain evidence="13 14">CJU-R4</strain>
    </source>
</reference>